<dbReference type="InterPro" id="IPR000551">
    <property type="entry name" value="MerR-type_HTH_dom"/>
</dbReference>
<dbReference type="Proteomes" id="UP000051439">
    <property type="component" value="Unassembled WGS sequence"/>
</dbReference>
<reference evidence="4 5" key="1">
    <citation type="journal article" date="2015" name="Genome Announc.">
        <title>Expanding the biotechnology potential of lactobacilli through comparative genomics of 213 strains and associated genera.</title>
        <authorList>
            <person name="Sun Z."/>
            <person name="Harris H.M."/>
            <person name="McCann A."/>
            <person name="Guo C."/>
            <person name="Argimon S."/>
            <person name="Zhang W."/>
            <person name="Yang X."/>
            <person name="Jeffery I.B."/>
            <person name="Cooney J.C."/>
            <person name="Kagawa T.F."/>
            <person name="Liu W."/>
            <person name="Song Y."/>
            <person name="Salvetti E."/>
            <person name="Wrobel A."/>
            <person name="Rasinkangas P."/>
            <person name="Parkhill J."/>
            <person name="Rea M.C."/>
            <person name="O'Sullivan O."/>
            <person name="Ritari J."/>
            <person name="Douillard F.P."/>
            <person name="Paul Ross R."/>
            <person name="Yang R."/>
            <person name="Briner A.E."/>
            <person name="Felis G.E."/>
            <person name="de Vos W.M."/>
            <person name="Barrangou R."/>
            <person name="Klaenhammer T.R."/>
            <person name="Caufield P.W."/>
            <person name="Cui Y."/>
            <person name="Zhang H."/>
            <person name="O'Toole P.W."/>
        </authorList>
    </citation>
    <scope>NUCLEOTIDE SEQUENCE [LARGE SCALE GENOMIC DNA]</scope>
    <source>
        <strain evidence="4 5">DSM 19906</strain>
    </source>
</reference>
<dbReference type="CDD" id="cd01109">
    <property type="entry name" value="HTH_YyaN"/>
    <property type="match status" value="1"/>
</dbReference>
<feature type="domain" description="HTH merR-type" evidence="3">
    <location>
        <begin position="9"/>
        <end position="77"/>
    </location>
</feature>
<evidence type="ECO:0000313" key="4">
    <source>
        <dbReference type="EMBL" id="KRL23157.1"/>
    </source>
</evidence>
<dbReference type="SUPFAM" id="SSF46955">
    <property type="entry name" value="Putative DNA-binding domain"/>
    <property type="match status" value="1"/>
</dbReference>
<dbReference type="Gene3D" id="1.10.1660.10">
    <property type="match status" value="1"/>
</dbReference>
<dbReference type="AlphaFoldDB" id="A0A0R1NZI6"/>
<keyword evidence="5" id="KW-1185">Reference proteome</keyword>
<dbReference type="PROSITE" id="PS50937">
    <property type="entry name" value="HTH_MERR_2"/>
    <property type="match status" value="1"/>
</dbReference>
<dbReference type="EMBL" id="AZEB01000002">
    <property type="protein sequence ID" value="KRL23157.1"/>
    <property type="molecule type" value="Genomic_DNA"/>
</dbReference>
<proteinExistence type="predicted"/>
<name>A0A0R1NZI6_9LACO</name>
<sequence length="145" mass="16871">MAETNSEHRYTLSEFSRIVNLPIPTIHAYERQRIIKAHSSDGSRRIFTDEDVDWVKCLVHLKAAGMSLQDIQEYVAWQDLGDDTIPNRVSLLERTRDEFVKKNQRILQHLQVVDDRIAWYQAKESGEADGSEPFAQYVKDRGHTE</sequence>
<evidence type="ECO:0000259" key="3">
    <source>
        <dbReference type="PROSITE" id="PS50937"/>
    </source>
</evidence>
<evidence type="ECO:0000256" key="1">
    <source>
        <dbReference type="ARBA" id="ARBA00023125"/>
    </source>
</evidence>
<accession>A0A0R1NZI6</accession>
<dbReference type="PANTHER" id="PTHR30204">
    <property type="entry name" value="REDOX-CYCLING DRUG-SENSING TRANSCRIPTIONAL ACTIVATOR SOXR"/>
    <property type="match status" value="1"/>
</dbReference>
<dbReference type="PANTHER" id="PTHR30204:SF98">
    <property type="entry name" value="HTH-TYPE TRANSCRIPTIONAL REGULATOR ADHR"/>
    <property type="match status" value="1"/>
</dbReference>
<evidence type="ECO:0000256" key="2">
    <source>
        <dbReference type="SAM" id="MobiDB-lite"/>
    </source>
</evidence>
<dbReference type="Pfam" id="PF13411">
    <property type="entry name" value="MerR_1"/>
    <property type="match status" value="1"/>
</dbReference>
<dbReference type="GO" id="GO:0003677">
    <property type="term" value="F:DNA binding"/>
    <property type="evidence" value="ECO:0007669"/>
    <property type="project" value="UniProtKB-KW"/>
</dbReference>
<dbReference type="GO" id="GO:0003700">
    <property type="term" value="F:DNA-binding transcription factor activity"/>
    <property type="evidence" value="ECO:0007669"/>
    <property type="project" value="InterPro"/>
</dbReference>
<protein>
    <submittedName>
        <fullName evidence="4">Transcriptional regulator, MerR family</fullName>
    </submittedName>
</protein>
<comment type="caution">
    <text evidence="4">The sequence shown here is derived from an EMBL/GenBank/DDBJ whole genome shotgun (WGS) entry which is preliminary data.</text>
</comment>
<dbReference type="PATRIC" id="fig|1423766.4.peg.1235"/>
<dbReference type="SMART" id="SM00422">
    <property type="entry name" value="HTH_MERR"/>
    <property type="match status" value="1"/>
</dbReference>
<dbReference type="InterPro" id="IPR009061">
    <property type="entry name" value="DNA-bd_dom_put_sf"/>
</dbReference>
<feature type="region of interest" description="Disordered" evidence="2">
    <location>
        <begin position="124"/>
        <end position="145"/>
    </location>
</feature>
<evidence type="ECO:0000313" key="5">
    <source>
        <dbReference type="Proteomes" id="UP000051439"/>
    </source>
</evidence>
<organism evidence="4 5">
    <name type="scientific">Lentilactobacillus kisonensis DSM 19906 = JCM 15041</name>
    <dbReference type="NCBI Taxonomy" id="1423766"/>
    <lineage>
        <taxon>Bacteria</taxon>
        <taxon>Bacillati</taxon>
        <taxon>Bacillota</taxon>
        <taxon>Bacilli</taxon>
        <taxon>Lactobacillales</taxon>
        <taxon>Lactobacillaceae</taxon>
        <taxon>Lentilactobacillus</taxon>
    </lineage>
</organism>
<dbReference type="InterPro" id="IPR047057">
    <property type="entry name" value="MerR_fam"/>
</dbReference>
<dbReference type="RefSeq" id="WP_008856425.1">
    <property type="nucleotide sequence ID" value="NZ_AZEB01000002.1"/>
</dbReference>
<keyword evidence="1" id="KW-0238">DNA-binding</keyword>
<gene>
    <name evidence="4" type="ORF">FC98_GL001199</name>
</gene>